<feature type="coiled-coil region" evidence="5">
    <location>
        <begin position="90"/>
        <end position="124"/>
    </location>
</feature>
<gene>
    <name evidence="7" type="ORF">GW779_02705</name>
    <name evidence="6" type="ORF">GW910_05265</name>
</gene>
<evidence type="ECO:0000256" key="5">
    <source>
        <dbReference type="SAM" id="Coils"/>
    </source>
</evidence>
<evidence type="ECO:0000256" key="1">
    <source>
        <dbReference type="ARBA" id="ARBA00009054"/>
    </source>
</evidence>
<dbReference type="GO" id="GO:0000774">
    <property type="term" value="F:adenyl-nucleotide exchange factor activity"/>
    <property type="evidence" value="ECO:0007669"/>
    <property type="project" value="InterPro"/>
</dbReference>
<dbReference type="GO" id="GO:0051087">
    <property type="term" value="F:protein-folding chaperone binding"/>
    <property type="evidence" value="ECO:0007669"/>
    <property type="project" value="InterPro"/>
</dbReference>
<reference evidence="6" key="1">
    <citation type="submission" date="2019-11" db="EMBL/GenBank/DDBJ databases">
        <title>Lipid analysis of CO2-rich subsurface aquifers suggests an autotrophy-based deep biosphere with lysolipids enriched in CPR bacteria.</title>
        <authorList>
            <person name="Probst A.J."/>
            <person name="Elling F.J."/>
            <person name="Castelle C.J."/>
            <person name="Zhu Q."/>
            <person name="Elvert M."/>
            <person name="Birarda G."/>
            <person name="Holman H.-Y."/>
            <person name="Lane K.R."/>
            <person name="Ladd B."/>
            <person name="Ryan M.C."/>
            <person name="Woyke T."/>
            <person name="Hinrichs K.-U."/>
            <person name="Banfield J.F."/>
        </authorList>
    </citation>
    <scope>NUCLEOTIDE SEQUENCE</scope>
    <source>
        <strain evidence="6">CG_2015-01_33_1645</strain>
        <strain evidence="7">CG_2015-04_33_537</strain>
    </source>
</reference>
<keyword evidence="3" id="KW-0346">Stress response</keyword>
<evidence type="ECO:0000313" key="8">
    <source>
        <dbReference type="Proteomes" id="UP000768163"/>
    </source>
</evidence>
<keyword evidence="5" id="KW-0175">Coiled coil</keyword>
<dbReference type="Proteomes" id="UP000768163">
    <property type="component" value="Unassembled WGS sequence"/>
</dbReference>
<comment type="caution">
    <text evidence="6">The sequence shown here is derived from an EMBL/GenBank/DDBJ whole genome shotgun (WGS) entry which is preliminary data.</text>
</comment>
<dbReference type="InterPro" id="IPR013805">
    <property type="entry name" value="GrpE_CC"/>
</dbReference>
<name>A0A8J7YTH3_9ARCH</name>
<evidence type="ECO:0000313" key="6">
    <source>
        <dbReference type="EMBL" id="NCN65451.1"/>
    </source>
</evidence>
<dbReference type="CDD" id="cd00446">
    <property type="entry name" value="GrpE"/>
    <property type="match status" value="1"/>
</dbReference>
<dbReference type="PANTHER" id="PTHR21237">
    <property type="entry name" value="GRPE PROTEIN"/>
    <property type="match status" value="1"/>
</dbReference>
<protein>
    <recommendedName>
        <fullName evidence="3">Protein GrpE</fullName>
    </recommendedName>
</protein>
<dbReference type="EMBL" id="JAACQH010000048">
    <property type="protein sequence ID" value="NCS91318.1"/>
    <property type="molecule type" value="Genomic_DNA"/>
</dbReference>
<dbReference type="PRINTS" id="PR00773">
    <property type="entry name" value="GRPEPROTEIN"/>
</dbReference>
<comment type="similarity">
    <text evidence="1 4">Belongs to the GrpE family.</text>
</comment>
<dbReference type="PROSITE" id="PS01071">
    <property type="entry name" value="GRPE"/>
    <property type="match status" value="1"/>
</dbReference>
<dbReference type="Proteomes" id="UP000738826">
    <property type="component" value="Unassembled WGS sequence"/>
</dbReference>
<dbReference type="GO" id="GO:0042803">
    <property type="term" value="F:protein homodimerization activity"/>
    <property type="evidence" value="ECO:0007669"/>
    <property type="project" value="InterPro"/>
</dbReference>
<keyword evidence="2 3" id="KW-0143">Chaperone</keyword>
<dbReference type="PANTHER" id="PTHR21237:SF40">
    <property type="entry name" value="CELL CYCLE AND APOPTOSIS REGULATOR PROTEIN 2"/>
    <property type="match status" value="1"/>
</dbReference>
<evidence type="ECO:0000256" key="2">
    <source>
        <dbReference type="ARBA" id="ARBA00023186"/>
    </source>
</evidence>
<comment type="function">
    <text evidence="3">Participates actively in the response to hyperosmotic and heat shock by preventing the aggregation of stress-denatured proteins, in association with DnaK and GrpE. It is the nucleotide exchange factor for DnaK and may function as a thermosensor. Unfolded proteins bind initially to DnaJ; upon interaction with the DnaJ-bound protein, DnaK hydrolyzes its bound ATP, resulting in the formation of a stable complex. GrpE releases ADP from DnaK; ATP binding to DnaK triggers the release of the substrate protein, thus completing the reaction cycle. Several rounds of ATP-dependent interactions between DnaJ, DnaK and GrpE are required for fully efficient folding.</text>
</comment>
<dbReference type="EMBL" id="JAACVF010000145">
    <property type="protein sequence ID" value="NCN65451.1"/>
    <property type="molecule type" value="Genomic_DNA"/>
</dbReference>
<dbReference type="GO" id="GO:0006457">
    <property type="term" value="P:protein folding"/>
    <property type="evidence" value="ECO:0007669"/>
    <property type="project" value="InterPro"/>
</dbReference>
<dbReference type="InterPro" id="IPR009012">
    <property type="entry name" value="GrpE_head"/>
</dbReference>
<proteinExistence type="inferred from homology"/>
<dbReference type="Gene3D" id="3.90.20.20">
    <property type="match status" value="1"/>
</dbReference>
<dbReference type="Pfam" id="PF01025">
    <property type="entry name" value="GrpE"/>
    <property type="match status" value="1"/>
</dbReference>
<dbReference type="InterPro" id="IPR000740">
    <property type="entry name" value="GrpE"/>
</dbReference>
<accession>A0A8J7YTH3</accession>
<dbReference type="Gene3D" id="2.30.22.10">
    <property type="entry name" value="Head domain of nucleotide exchange factor GrpE"/>
    <property type="match status" value="1"/>
</dbReference>
<sequence length="263" mass="30714">MRYDSQVSQDTENFIIKIRDVNVSEEEISVIPKEKGIEVKISDENLRFNSPKIDMENIISDLKDKILTVKANILKEKQETQKPKELTDKIGMFQKEINDRNKEIENLKNKYEACLRQLADFDNARKIWDNKEKEIKKYGAKDFMLNLLPLLDTYNAAFASYKDKNLSVESMELFEGMKKIYERLICVLKEQGLGEISSMGKIFDPYKHEVLMQEETDKFPDGTIIKEFQKGYIYKDMLLRSSKVKVAKAKSNDNDNNNNNKIN</sequence>
<evidence type="ECO:0000313" key="7">
    <source>
        <dbReference type="EMBL" id="NCS91318.1"/>
    </source>
</evidence>
<dbReference type="SUPFAM" id="SSF58014">
    <property type="entry name" value="Coiled-coil domain of nucleotide exchange factor GrpE"/>
    <property type="match status" value="1"/>
</dbReference>
<dbReference type="SUPFAM" id="SSF51064">
    <property type="entry name" value="Head domain of nucleotide exchange factor GrpE"/>
    <property type="match status" value="1"/>
</dbReference>
<dbReference type="AlphaFoldDB" id="A0A8J7YTH3"/>
<dbReference type="HAMAP" id="MF_01151">
    <property type="entry name" value="GrpE"/>
    <property type="match status" value="1"/>
</dbReference>
<evidence type="ECO:0000256" key="3">
    <source>
        <dbReference type="RuleBase" id="RU000639"/>
    </source>
</evidence>
<evidence type="ECO:0000256" key="4">
    <source>
        <dbReference type="RuleBase" id="RU004478"/>
    </source>
</evidence>
<dbReference type="GO" id="GO:0051082">
    <property type="term" value="F:unfolded protein binding"/>
    <property type="evidence" value="ECO:0007669"/>
    <property type="project" value="TreeGrafter"/>
</dbReference>
<organism evidence="6 8">
    <name type="scientific">Candidatus Altarchaeum hamiconexum</name>
    <dbReference type="NCBI Taxonomy" id="1803513"/>
    <lineage>
        <taxon>Archaea</taxon>
        <taxon>Candidatus Altarchaeota</taxon>
        <taxon>Candidatus Altiarchaeia</taxon>
        <taxon>Candidatus Altarchaeales</taxon>
        <taxon>Candidatus Altarchaeaceae</taxon>
        <taxon>Candidatus Altarchaeum</taxon>
    </lineage>
</organism>